<name>A0AAV5BEF5_ELECO</name>
<keyword evidence="4" id="KW-0547">Nucleotide-binding</keyword>
<comment type="caution">
    <text evidence="8">The sequence shown here is derived from an EMBL/GenBank/DDBJ whole genome shotgun (WGS) entry which is preliminary data.</text>
</comment>
<dbReference type="PANTHER" id="PTHR19338">
    <property type="entry name" value="TRANSLOCASE OF INNER MITOCHONDRIAL MEMBRANE 13 HOMOLOG"/>
    <property type="match status" value="1"/>
</dbReference>
<evidence type="ECO:0000256" key="5">
    <source>
        <dbReference type="ARBA" id="ARBA00022821"/>
    </source>
</evidence>
<dbReference type="Gene3D" id="1.20.5.4130">
    <property type="match status" value="1"/>
</dbReference>
<dbReference type="GO" id="GO:0006952">
    <property type="term" value="P:defense response"/>
    <property type="evidence" value="ECO:0007669"/>
    <property type="project" value="UniProtKB-KW"/>
</dbReference>
<dbReference type="AlphaFoldDB" id="A0AAV5BEF5"/>
<feature type="domain" description="NB-ARC" evidence="6">
    <location>
        <begin position="176"/>
        <end position="258"/>
    </location>
</feature>
<gene>
    <name evidence="8" type="primary">ga00613</name>
    <name evidence="8" type="ORF">PR202_ga00613</name>
</gene>
<keyword evidence="3" id="KW-0677">Repeat</keyword>
<proteinExistence type="inferred from homology"/>
<reference evidence="8" key="2">
    <citation type="submission" date="2021-12" db="EMBL/GenBank/DDBJ databases">
        <title>Resequencing data analysis of finger millet.</title>
        <authorList>
            <person name="Hatakeyama M."/>
            <person name="Aluri S."/>
            <person name="Balachadran M.T."/>
            <person name="Sivarajan S.R."/>
            <person name="Poveda L."/>
            <person name="Shimizu-Inatsugi R."/>
            <person name="Schlapbach R."/>
            <person name="Sreeman S.M."/>
            <person name="Shimizu K.K."/>
        </authorList>
    </citation>
    <scope>NUCLEOTIDE SEQUENCE</scope>
</reference>
<keyword evidence="5" id="KW-0611">Plant defense</keyword>
<dbReference type="Pfam" id="PF18052">
    <property type="entry name" value="Rx_N"/>
    <property type="match status" value="1"/>
</dbReference>
<evidence type="ECO:0000256" key="3">
    <source>
        <dbReference type="ARBA" id="ARBA00022737"/>
    </source>
</evidence>
<evidence type="ECO:0000259" key="6">
    <source>
        <dbReference type="Pfam" id="PF00931"/>
    </source>
</evidence>
<dbReference type="Proteomes" id="UP001054889">
    <property type="component" value="Unassembled WGS sequence"/>
</dbReference>
<dbReference type="InterPro" id="IPR002182">
    <property type="entry name" value="NB-ARC"/>
</dbReference>
<comment type="similarity">
    <text evidence="1">Belongs to the disease resistance NB-LRR family.</text>
</comment>
<organism evidence="8 9">
    <name type="scientific">Eleusine coracana subsp. coracana</name>
    <dbReference type="NCBI Taxonomy" id="191504"/>
    <lineage>
        <taxon>Eukaryota</taxon>
        <taxon>Viridiplantae</taxon>
        <taxon>Streptophyta</taxon>
        <taxon>Embryophyta</taxon>
        <taxon>Tracheophyta</taxon>
        <taxon>Spermatophyta</taxon>
        <taxon>Magnoliopsida</taxon>
        <taxon>Liliopsida</taxon>
        <taxon>Poales</taxon>
        <taxon>Poaceae</taxon>
        <taxon>PACMAD clade</taxon>
        <taxon>Chloridoideae</taxon>
        <taxon>Cynodonteae</taxon>
        <taxon>Eleusininae</taxon>
        <taxon>Eleusine</taxon>
    </lineage>
</organism>
<sequence>MAELLATACRGAMPSLLRKLDAFLMSSIYELGDEMQNDFRFLRAELDVMDTFLRRMSEIEEHCKQAQRQAVIVRDLSYGIEDRMDRLMLLESSDRGEIIAKEIRGIMKLIDEVKDRHSKYTEQIDNEMEAASMQIPADPRPRFLYADVSELVGIEVLMDDLIFMLTCGEDEGLLLQRMVSIVGFGGSGKTTLAKQLYQELRPQFDCCAFVSVSRKPNINWTLRSMLCQIRNDLCVYAEAWDENQLIDEIVDFLQDKRYATPVRRTKEF</sequence>
<keyword evidence="2" id="KW-0433">Leucine-rich repeat</keyword>
<dbReference type="GO" id="GO:0043531">
    <property type="term" value="F:ADP binding"/>
    <property type="evidence" value="ECO:0007669"/>
    <property type="project" value="InterPro"/>
</dbReference>
<evidence type="ECO:0000259" key="7">
    <source>
        <dbReference type="Pfam" id="PF18052"/>
    </source>
</evidence>
<evidence type="ECO:0000256" key="2">
    <source>
        <dbReference type="ARBA" id="ARBA00022614"/>
    </source>
</evidence>
<protein>
    <submittedName>
        <fullName evidence="8">Uncharacterized protein</fullName>
    </submittedName>
</protein>
<dbReference type="Pfam" id="PF00931">
    <property type="entry name" value="NB-ARC"/>
    <property type="match status" value="1"/>
</dbReference>
<reference evidence="8" key="1">
    <citation type="journal article" date="2018" name="DNA Res.">
        <title>Multiple hybrid de novo genome assembly of finger millet, an orphan allotetraploid crop.</title>
        <authorList>
            <person name="Hatakeyama M."/>
            <person name="Aluri S."/>
            <person name="Balachadran M.T."/>
            <person name="Sivarajan S.R."/>
            <person name="Patrignani A."/>
            <person name="Gruter S."/>
            <person name="Poveda L."/>
            <person name="Shimizu-Inatsugi R."/>
            <person name="Baeten J."/>
            <person name="Francoijs K.J."/>
            <person name="Nataraja K.N."/>
            <person name="Reddy Y.A.N."/>
            <person name="Phadnis S."/>
            <person name="Ravikumar R.L."/>
            <person name="Schlapbach R."/>
            <person name="Sreeman S.M."/>
            <person name="Shimizu K.K."/>
        </authorList>
    </citation>
    <scope>NUCLEOTIDE SEQUENCE</scope>
</reference>
<evidence type="ECO:0000256" key="4">
    <source>
        <dbReference type="ARBA" id="ARBA00022741"/>
    </source>
</evidence>
<dbReference type="PANTHER" id="PTHR19338:SF53">
    <property type="entry name" value="RX N-TERMINAL DOMAIN-CONTAINING PROTEIN"/>
    <property type="match status" value="1"/>
</dbReference>
<dbReference type="EMBL" id="BQKI01000001">
    <property type="protein sequence ID" value="GJM84900.1"/>
    <property type="molecule type" value="Genomic_DNA"/>
</dbReference>
<feature type="domain" description="Disease resistance N-terminal" evidence="7">
    <location>
        <begin position="12"/>
        <end position="92"/>
    </location>
</feature>
<keyword evidence="9" id="KW-1185">Reference proteome</keyword>
<dbReference type="InterPro" id="IPR041118">
    <property type="entry name" value="Rx_N"/>
</dbReference>
<dbReference type="InterPro" id="IPR027417">
    <property type="entry name" value="P-loop_NTPase"/>
</dbReference>
<dbReference type="SUPFAM" id="SSF52540">
    <property type="entry name" value="P-loop containing nucleoside triphosphate hydrolases"/>
    <property type="match status" value="1"/>
</dbReference>
<evidence type="ECO:0000256" key="1">
    <source>
        <dbReference type="ARBA" id="ARBA00008894"/>
    </source>
</evidence>
<evidence type="ECO:0000313" key="9">
    <source>
        <dbReference type="Proteomes" id="UP001054889"/>
    </source>
</evidence>
<accession>A0AAV5BEF5</accession>
<dbReference type="Gene3D" id="3.40.50.300">
    <property type="entry name" value="P-loop containing nucleotide triphosphate hydrolases"/>
    <property type="match status" value="1"/>
</dbReference>
<evidence type="ECO:0000313" key="8">
    <source>
        <dbReference type="EMBL" id="GJM84900.1"/>
    </source>
</evidence>